<reference evidence="1 2" key="1">
    <citation type="submission" date="2014-12" db="EMBL/GenBank/DDBJ databases">
        <title>Draft Genome Sequence of Pseudoalteromonas luteoviolacea HI1.</title>
        <authorList>
            <person name="Asahina A.Y."/>
            <person name="Hadfield M.G."/>
        </authorList>
    </citation>
    <scope>NUCLEOTIDE SEQUENCE [LARGE SCALE GENOMIC DNA]</scope>
    <source>
        <strain evidence="1 2">HI1</strain>
    </source>
</reference>
<dbReference type="OrthoDB" id="183671at2"/>
<organism evidence="1 2">
    <name type="scientific">Pseudoalteromonas luteoviolacea</name>
    <dbReference type="NCBI Taxonomy" id="43657"/>
    <lineage>
        <taxon>Bacteria</taxon>
        <taxon>Pseudomonadati</taxon>
        <taxon>Pseudomonadota</taxon>
        <taxon>Gammaproteobacteria</taxon>
        <taxon>Alteromonadales</taxon>
        <taxon>Pseudoalteromonadaceae</taxon>
        <taxon>Pseudoalteromonas</taxon>
    </lineage>
</organism>
<accession>A0A0C1QHF2</accession>
<dbReference type="AlphaFoldDB" id="A0A0C1QHF2"/>
<dbReference type="RefSeq" id="WP_039607969.1">
    <property type="nucleotide sequence ID" value="NZ_JWIC01000003.1"/>
</dbReference>
<evidence type="ECO:0000313" key="1">
    <source>
        <dbReference type="EMBL" id="KID58800.1"/>
    </source>
</evidence>
<protein>
    <submittedName>
        <fullName evidence="1">Uncharacterized protein</fullName>
    </submittedName>
</protein>
<dbReference type="Proteomes" id="UP000031327">
    <property type="component" value="Unassembled WGS sequence"/>
</dbReference>
<dbReference type="EMBL" id="JWIC01000003">
    <property type="protein sequence ID" value="KID58800.1"/>
    <property type="molecule type" value="Genomic_DNA"/>
</dbReference>
<name>A0A0C1QHF2_9GAMM</name>
<evidence type="ECO:0000313" key="2">
    <source>
        <dbReference type="Proteomes" id="UP000031327"/>
    </source>
</evidence>
<comment type="caution">
    <text evidence="1">The sequence shown here is derived from an EMBL/GenBank/DDBJ whole genome shotgun (WGS) entry which is preliminary data.</text>
</comment>
<proteinExistence type="predicted"/>
<sequence length="131" mass="14585">MHVLFTESTSFDPTKGSRYVKELDIQSANKVAVSTITPTNHNYSGATYLTNRHAWAVNKVLVNGNNHQPYFGGDIQLHLRVNGSWQHRGTYADGGNYTYIRKVRGSDYKAVASKGVGEIDNGNTQIRIEVK</sequence>
<gene>
    <name evidence="1" type="ORF">JF50_02790</name>
</gene>